<dbReference type="EMBL" id="JARAKH010000014">
    <property type="protein sequence ID" value="KAK8397148.1"/>
    <property type="molecule type" value="Genomic_DNA"/>
</dbReference>
<evidence type="ECO:0000256" key="1">
    <source>
        <dbReference type="SAM" id="MobiDB-lite"/>
    </source>
</evidence>
<proteinExistence type="predicted"/>
<accession>A0AAW0UCT0</accession>
<name>A0AAW0UCT0_SCYPA</name>
<dbReference type="SUPFAM" id="SSF50630">
    <property type="entry name" value="Acid proteases"/>
    <property type="match status" value="1"/>
</dbReference>
<gene>
    <name evidence="2" type="ORF">O3P69_004683</name>
</gene>
<dbReference type="Proteomes" id="UP001487740">
    <property type="component" value="Unassembled WGS sequence"/>
</dbReference>
<evidence type="ECO:0000313" key="3">
    <source>
        <dbReference type="Proteomes" id="UP001487740"/>
    </source>
</evidence>
<dbReference type="AlphaFoldDB" id="A0AAW0UCT0"/>
<feature type="region of interest" description="Disordered" evidence="1">
    <location>
        <begin position="163"/>
        <end position="205"/>
    </location>
</feature>
<dbReference type="PROSITE" id="PS00141">
    <property type="entry name" value="ASP_PROTEASE"/>
    <property type="match status" value="1"/>
</dbReference>
<evidence type="ECO:0008006" key="4">
    <source>
        <dbReference type="Google" id="ProtNLM"/>
    </source>
</evidence>
<feature type="region of interest" description="Disordered" evidence="1">
    <location>
        <begin position="91"/>
        <end position="113"/>
    </location>
</feature>
<dbReference type="GO" id="GO:0006508">
    <property type="term" value="P:proteolysis"/>
    <property type="evidence" value="ECO:0007669"/>
    <property type="project" value="InterPro"/>
</dbReference>
<keyword evidence="3" id="KW-1185">Reference proteome</keyword>
<dbReference type="InterPro" id="IPR001969">
    <property type="entry name" value="Aspartic_peptidase_AS"/>
</dbReference>
<dbReference type="Gene3D" id="2.40.70.10">
    <property type="entry name" value="Acid Proteases"/>
    <property type="match status" value="1"/>
</dbReference>
<sequence length="310" mass="33642">MLQYRHSTLMLHPVHVQLAAARHSLSLAEYSGLMDTPIHLWLWHHQTGPGDRRALVQLSAHEPRRTPQRPCPAGDRGQDVPLTFASARHGIHDNPSGLSGSVPATSGSRPCGRARSFRGGGAELSAAICLALPGKHDTQGPLIIPALTASPFPAPAGLPLLLREHLPDSPSPSPPARVRPRHFAQPRGSPHSVRPSPPSRMPEQPSSCQRALLWVKDTCSGARFLVDSGAEVSVVPATEKDRQSQPRTTYDLLAANHTPIATYCTWTLCLGLLPSSRFPWAFVVVDVDHLILGMDFLAAYNLLMDPHNGW</sequence>
<feature type="compositionally biased region" description="Polar residues" evidence="1">
    <location>
        <begin position="96"/>
        <end position="108"/>
    </location>
</feature>
<dbReference type="InterPro" id="IPR021109">
    <property type="entry name" value="Peptidase_aspartic_dom_sf"/>
</dbReference>
<protein>
    <recommendedName>
        <fullName evidence="4">Peptidase A2 domain-containing protein</fullName>
    </recommendedName>
</protein>
<evidence type="ECO:0000313" key="2">
    <source>
        <dbReference type="EMBL" id="KAK8397148.1"/>
    </source>
</evidence>
<comment type="caution">
    <text evidence="2">The sequence shown here is derived from an EMBL/GenBank/DDBJ whole genome shotgun (WGS) entry which is preliminary data.</text>
</comment>
<organism evidence="2 3">
    <name type="scientific">Scylla paramamosain</name>
    <name type="common">Mud crab</name>
    <dbReference type="NCBI Taxonomy" id="85552"/>
    <lineage>
        <taxon>Eukaryota</taxon>
        <taxon>Metazoa</taxon>
        <taxon>Ecdysozoa</taxon>
        <taxon>Arthropoda</taxon>
        <taxon>Crustacea</taxon>
        <taxon>Multicrustacea</taxon>
        <taxon>Malacostraca</taxon>
        <taxon>Eumalacostraca</taxon>
        <taxon>Eucarida</taxon>
        <taxon>Decapoda</taxon>
        <taxon>Pleocyemata</taxon>
        <taxon>Brachyura</taxon>
        <taxon>Eubrachyura</taxon>
        <taxon>Portunoidea</taxon>
        <taxon>Portunidae</taxon>
        <taxon>Portuninae</taxon>
        <taxon>Scylla</taxon>
    </lineage>
</organism>
<reference evidence="2 3" key="1">
    <citation type="submission" date="2023-03" db="EMBL/GenBank/DDBJ databases">
        <title>High-quality genome of Scylla paramamosain provides insights in environmental adaptation.</title>
        <authorList>
            <person name="Zhang L."/>
        </authorList>
    </citation>
    <scope>NUCLEOTIDE SEQUENCE [LARGE SCALE GENOMIC DNA]</scope>
    <source>
        <strain evidence="2">LZ_2023a</strain>
        <tissue evidence="2">Muscle</tissue>
    </source>
</reference>
<dbReference type="GO" id="GO:0004190">
    <property type="term" value="F:aspartic-type endopeptidase activity"/>
    <property type="evidence" value="ECO:0007669"/>
    <property type="project" value="InterPro"/>
</dbReference>